<evidence type="ECO:0000313" key="10">
    <source>
        <dbReference type="Proteomes" id="UP000807306"/>
    </source>
</evidence>
<evidence type="ECO:0000256" key="3">
    <source>
        <dbReference type="ARBA" id="ARBA00022475"/>
    </source>
</evidence>
<dbReference type="AlphaFoldDB" id="A0A9P6E887"/>
<protein>
    <submittedName>
        <fullName evidence="9">Uncharacterized protein</fullName>
    </submittedName>
</protein>
<feature type="transmembrane region" description="Helical" evidence="8">
    <location>
        <begin position="485"/>
        <end position="505"/>
    </location>
</feature>
<keyword evidence="4 8" id="KW-0812">Transmembrane</keyword>
<gene>
    <name evidence="9" type="ORF">CPB83DRAFT_861703</name>
</gene>
<evidence type="ECO:0000313" key="9">
    <source>
        <dbReference type="EMBL" id="KAF9524154.1"/>
    </source>
</evidence>
<feature type="transmembrane region" description="Helical" evidence="8">
    <location>
        <begin position="420"/>
        <end position="442"/>
    </location>
</feature>
<feature type="transmembrane region" description="Helical" evidence="8">
    <location>
        <begin position="454"/>
        <end position="473"/>
    </location>
</feature>
<keyword evidence="3" id="KW-1003">Cell membrane</keyword>
<proteinExistence type="predicted"/>
<dbReference type="InterPro" id="IPR052031">
    <property type="entry name" value="Membrane_Transporter-Flippase"/>
</dbReference>
<sequence>MVDSTYRRLPSGPSMTTPMPTNMYEDRDDTKVDDEVEDNETGIANTRTKIQSAFSRDRYSGALLFNFAAFILPALYSTLAKLWVANIDASLVSTTDAYTYLSTVTESLNEGLPRAAWSTIGNLQLPPNTRLQLTSTLIIFQSCAGFILSLCFLGLAPRLAKVFIPQAREISTKYVQLTAFTALSSTLENSVSLSTRALDKPDVPLIISSIKISLNIILDFMFISTFHIKGVQPSILKQATIRLVCELSGAIAGLIYFIVVSKRNHQALGPQTERFQLFSLRSLRKLARPGAWTFSESAIRNAIYLYLIHGIVTMGNDYATAWGVFNTIRWGIVMVPVQSLEATSNAFVGHRWGQFRALVGPSTPATKKGIFGVTKPALISVLISLIVEVPLCIFMSFWAVKPFAKYLSGSDVVATITSHMWRTIDWCYICYAVSTQLATILLATKPRWYLYQSLVSNLGYCLPWAIAITKIGITPDTAWKYHAYIFGGSLVVSLVITTVVVALWCQRVAAGRMK</sequence>
<feature type="transmembrane region" description="Helical" evidence="8">
    <location>
        <begin position="59"/>
        <end position="76"/>
    </location>
</feature>
<keyword evidence="5 8" id="KW-1133">Transmembrane helix</keyword>
<dbReference type="OrthoDB" id="2119662at2759"/>
<organism evidence="9 10">
    <name type="scientific">Crepidotus variabilis</name>
    <dbReference type="NCBI Taxonomy" id="179855"/>
    <lineage>
        <taxon>Eukaryota</taxon>
        <taxon>Fungi</taxon>
        <taxon>Dikarya</taxon>
        <taxon>Basidiomycota</taxon>
        <taxon>Agaricomycotina</taxon>
        <taxon>Agaricomycetes</taxon>
        <taxon>Agaricomycetidae</taxon>
        <taxon>Agaricales</taxon>
        <taxon>Agaricineae</taxon>
        <taxon>Crepidotaceae</taxon>
        <taxon>Crepidotus</taxon>
    </lineage>
</organism>
<evidence type="ECO:0000256" key="8">
    <source>
        <dbReference type="SAM" id="Phobius"/>
    </source>
</evidence>
<dbReference type="Proteomes" id="UP000807306">
    <property type="component" value="Unassembled WGS sequence"/>
</dbReference>
<dbReference type="GO" id="GO:0005886">
    <property type="term" value="C:plasma membrane"/>
    <property type="evidence" value="ECO:0007669"/>
    <property type="project" value="UniProtKB-SubCell"/>
</dbReference>
<accession>A0A9P6E887</accession>
<evidence type="ECO:0000256" key="1">
    <source>
        <dbReference type="ARBA" id="ARBA00004651"/>
    </source>
</evidence>
<evidence type="ECO:0000256" key="4">
    <source>
        <dbReference type="ARBA" id="ARBA00022692"/>
    </source>
</evidence>
<evidence type="ECO:0000256" key="7">
    <source>
        <dbReference type="SAM" id="MobiDB-lite"/>
    </source>
</evidence>
<comment type="caution">
    <text evidence="9">The sequence shown here is derived from an EMBL/GenBank/DDBJ whole genome shotgun (WGS) entry which is preliminary data.</text>
</comment>
<feature type="compositionally biased region" description="Low complexity" evidence="7">
    <location>
        <begin position="13"/>
        <end position="23"/>
    </location>
</feature>
<evidence type="ECO:0000256" key="2">
    <source>
        <dbReference type="ARBA" id="ARBA00022448"/>
    </source>
</evidence>
<name>A0A9P6E887_9AGAR</name>
<evidence type="ECO:0000256" key="6">
    <source>
        <dbReference type="ARBA" id="ARBA00023136"/>
    </source>
</evidence>
<dbReference type="PANTHER" id="PTHR43549:SF2">
    <property type="entry name" value="MULTIDRUG RESISTANCE PROTEIN NORM-RELATED"/>
    <property type="match status" value="1"/>
</dbReference>
<feature type="transmembrane region" description="Helical" evidence="8">
    <location>
        <begin position="133"/>
        <end position="156"/>
    </location>
</feature>
<comment type="subcellular location">
    <subcellularLocation>
        <location evidence="1">Cell membrane</location>
        <topology evidence="1">Multi-pass membrane protein</topology>
    </subcellularLocation>
</comment>
<reference evidence="9" key="1">
    <citation type="submission" date="2020-11" db="EMBL/GenBank/DDBJ databases">
        <authorList>
            <consortium name="DOE Joint Genome Institute"/>
            <person name="Ahrendt S."/>
            <person name="Riley R."/>
            <person name="Andreopoulos W."/>
            <person name="Labutti K."/>
            <person name="Pangilinan J."/>
            <person name="Ruiz-Duenas F.J."/>
            <person name="Barrasa J.M."/>
            <person name="Sanchez-Garcia M."/>
            <person name="Camarero S."/>
            <person name="Miyauchi S."/>
            <person name="Serrano A."/>
            <person name="Linde D."/>
            <person name="Babiker R."/>
            <person name="Drula E."/>
            <person name="Ayuso-Fernandez I."/>
            <person name="Pacheco R."/>
            <person name="Padilla G."/>
            <person name="Ferreira P."/>
            <person name="Barriuso J."/>
            <person name="Kellner H."/>
            <person name="Castanera R."/>
            <person name="Alfaro M."/>
            <person name="Ramirez L."/>
            <person name="Pisabarro A.G."/>
            <person name="Kuo A."/>
            <person name="Tritt A."/>
            <person name="Lipzen A."/>
            <person name="He G."/>
            <person name="Yan M."/>
            <person name="Ng V."/>
            <person name="Cullen D."/>
            <person name="Martin F."/>
            <person name="Rosso M.-N."/>
            <person name="Henrissat B."/>
            <person name="Hibbett D."/>
            <person name="Martinez A.T."/>
            <person name="Grigoriev I.V."/>
        </authorList>
    </citation>
    <scope>NUCLEOTIDE SEQUENCE</scope>
    <source>
        <strain evidence="9">CBS 506.95</strain>
    </source>
</reference>
<keyword evidence="10" id="KW-1185">Reference proteome</keyword>
<dbReference type="EMBL" id="MU157903">
    <property type="protein sequence ID" value="KAF9524154.1"/>
    <property type="molecule type" value="Genomic_DNA"/>
</dbReference>
<dbReference type="PANTHER" id="PTHR43549">
    <property type="entry name" value="MULTIDRUG RESISTANCE PROTEIN YPNP-RELATED"/>
    <property type="match status" value="1"/>
</dbReference>
<feature type="transmembrane region" description="Helical" evidence="8">
    <location>
        <begin position="377"/>
        <end position="400"/>
    </location>
</feature>
<feature type="region of interest" description="Disordered" evidence="7">
    <location>
        <begin position="1"/>
        <end position="29"/>
    </location>
</feature>
<keyword evidence="6 8" id="KW-0472">Membrane</keyword>
<feature type="transmembrane region" description="Helical" evidence="8">
    <location>
        <begin position="205"/>
        <end position="228"/>
    </location>
</feature>
<evidence type="ECO:0000256" key="5">
    <source>
        <dbReference type="ARBA" id="ARBA00022989"/>
    </source>
</evidence>
<feature type="transmembrane region" description="Helical" evidence="8">
    <location>
        <begin position="240"/>
        <end position="259"/>
    </location>
</feature>
<keyword evidence="2" id="KW-0813">Transport</keyword>